<dbReference type="Gene3D" id="3.40.50.1820">
    <property type="entry name" value="alpha/beta hydrolase"/>
    <property type="match status" value="1"/>
</dbReference>
<gene>
    <name evidence="7" type="ORF">STSU_016710</name>
</gene>
<evidence type="ECO:0000256" key="2">
    <source>
        <dbReference type="ARBA" id="ARBA00022729"/>
    </source>
</evidence>
<keyword evidence="3" id="KW-0378">Hydrolase</keyword>
<dbReference type="InterPro" id="IPR013595">
    <property type="entry name" value="Pept_S33_TAP-like_C"/>
</dbReference>
<accession>I2N2L2</accession>
<proteinExistence type="inferred from homology"/>
<feature type="domain" description="AB hydrolase-1" evidence="5">
    <location>
        <begin position="131"/>
        <end position="286"/>
    </location>
</feature>
<dbReference type="PANTHER" id="PTHR43248">
    <property type="entry name" value="2-SUCCINYL-6-HYDROXY-2,4-CYCLOHEXADIENE-1-CARBOXYLATE SYNTHASE"/>
    <property type="match status" value="1"/>
</dbReference>
<protein>
    <submittedName>
        <fullName evidence="7">Peptidase S33 family protein</fullName>
    </submittedName>
</protein>
<dbReference type="AlphaFoldDB" id="I2N2L2"/>
<dbReference type="Pfam" id="PF08386">
    <property type="entry name" value="Abhydrolase_4"/>
    <property type="match status" value="1"/>
</dbReference>
<feature type="compositionally biased region" description="Low complexity" evidence="4">
    <location>
        <begin position="20"/>
        <end position="34"/>
    </location>
</feature>
<evidence type="ECO:0000313" key="7">
    <source>
        <dbReference type="EMBL" id="QKM68573.1"/>
    </source>
</evidence>
<evidence type="ECO:0000259" key="6">
    <source>
        <dbReference type="Pfam" id="PF08386"/>
    </source>
</evidence>
<dbReference type="InterPro" id="IPR000073">
    <property type="entry name" value="AB_hydrolase_1"/>
</dbReference>
<dbReference type="GO" id="GO:0016787">
    <property type="term" value="F:hydrolase activity"/>
    <property type="evidence" value="ECO:0007669"/>
    <property type="project" value="UniProtKB-KW"/>
</dbReference>
<dbReference type="EMBL" id="CP029159">
    <property type="protein sequence ID" value="QKM68573.1"/>
    <property type="molecule type" value="Genomic_DNA"/>
</dbReference>
<evidence type="ECO:0000259" key="5">
    <source>
        <dbReference type="Pfam" id="PF00561"/>
    </source>
</evidence>
<feature type="domain" description="Peptidase S33 tripeptidyl aminopeptidase-like C-terminal" evidence="6">
    <location>
        <begin position="435"/>
        <end position="519"/>
    </location>
</feature>
<dbReference type="InterPro" id="IPR051601">
    <property type="entry name" value="Serine_prot/Carboxylest_S33"/>
</dbReference>
<reference evidence="7 8" key="1">
    <citation type="journal article" date="2012" name="J. Bacteriol.">
        <title>Draft genome of Streptomyces tsukubaensis NRRL 18488, the producer of the clinically important immunosuppressant tacrolimus (FK506).</title>
        <authorList>
            <person name="Barreiro C."/>
            <person name="Prieto C."/>
            <person name="Sola-Landa A."/>
            <person name="Solera E."/>
            <person name="Martinez-Castro M."/>
            <person name="Perez-Redondo R."/>
            <person name="Garcia-Estrada C."/>
            <person name="Aparicio J.F."/>
            <person name="Fernandez-Martinez L.T."/>
            <person name="Santos-Aberturas J."/>
            <person name="Salehi-Najafabadi Z."/>
            <person name="Rodriguez-Garcia A."/>
            <person name="Tauch A."/>
            <person name="Martin J.F."/>
        </authorList>
    </citation>
    <scope>NUCLEOTIDE SEQUENCE [LARGE SCALE GENOMIC DNA]</scope>
    <source>
        <strain evidence="8">DSM 42081 / NBRC 108919 / NRRL 18488 / 9993</strain>
    </source>
</reference>
<dbReference type="Pfam" id="PF00561">
    <property type="entry name" value="Abhydrolase_1"/>
    <property type="match status" value="1"/>
</dbReference>
<dbReference type="PANTHER" id="PTHR43248:SF29">
    <property type="entry name" value="TRIPEPTIDYL AMINOPEPTIDASE"/>
    <property type="match status" value="1"/>
</dbReference>
<dbReference type="InterPro" id="IPR029058">
    <property type="entry name" value="AB_hydrolase_fold"/>
</dbReference>
<feature type="region of interest" description="Disordered" evidence="4">
    <location>
        <begin position="1"/>
        <end position="34"/>
    </location>
</feature>
<sequence length="524" mass="54639">MNPSTPITRTNPRPVPAPGAEPGAEPASGGSPAAGRRALSVLLAVAASAALAAPVATAAPAGKSAPKPPGGASTPIVWGPCKGDPPMPDPGPQAECGTVQVPVDWSKPNGPRTGIAVARQKATDPAKRIGVLMVNPGGPGNSGVESAMYADNPIDGYSTRLRQRFDIVGFDPRGIGRSGSAVCDDAAFAKIPSRPRSAAEWEKVRTLNAQAIQSCRQGTGPLAAEMDSNSVVRDMDAIRAALGERKISYLGHSYGTFLGERYSRLFPKNLRTMVLDSAMDPAPSGAEQYLTDTAVTASKSLEKLSSSCAADPSCTAPGLPKGKKLTAVIDELFARADAGTLRKPGPNGPTRAKVTPDELTGLLNGLAGGGYPDQATEQLGALYSGKGEVRFHGDGPVNAAIPLVLCRDSDYRIRDWAEYRAIRERVAAAAPYVRYNDQALSFTLSCQGSPLPVEPRPAQAAGTLPPVLVVNAVYDLPTPLAGARRMAAAIPTATLHEVDTVGHVLYLMPAVKPVIDNHLIHRTR</sequence>
<organism evidence="7 8">
    <name type="scientific">Streptomyces tsukubensis (strain DSM 42081 / NBRC 108919 / NRRL 18488 / 9993)</name>
    <dbReference type="NCBI Taxonomy" id="1114943"/>
    <lineage>
        <taxon>Bacteria</taxon>
        <taxon>Bacillati</taxon>
        <taxon>Actinomycetota</taxon>
        <taxon>Actinomycetes</taxon>
        <taxon>Kitasatosporales</taxon>
        <taxon>Streptomycetaceae</taxon>
        <taxon>Streptomyces</taxon>
    </lineage>
</organism>
<feature type="compositionally biased region" description="Polar residues" evidence="4">
    <location>
        <begin position="1"/>
        <end position="11"/>
    </location>
</feature>
<evidence type="ECO:0000313" key="8">
    <source>
        <dbReference type="Proteomes" id="UP000005940"/>
    </source>
</evidence>
<evidence type="ECO:0000256" key="1">
    <source>
        <dbReference type="ARBA" id="ARBA00010088"/>
    </source>
</evidence>
<evidence type="ECO:0000256" key="3">
    <source>
        <dbReference type="ARBA" id="ARBA00022801"/>
    </source>
</evidence>
<dbReference type="RefSeq" id="WP_006347865.1">
    <property type="nucleotide sequence ID" value="NZ_CP029159.1"/>
</dbReference>
<dbReference type="Proteomes" id="UP000005940">
    <property type="component" value="Chromosome"/>
</dbReference>
<evidence type="ECO:0000256" key="4">
    <source>
        <dbReference type="SAM" id="MobiDB-lite"/>
    </source>
</evidence>
<comment type="similarity">
    <text evidence="1">Belongs to the peptidase S33 family.</text>
</comment>
<name>I2N2L2_STRT9</name>
<keyword evidence="8" id="KW-1185">Reference proteome</keyword>
<keyword evidence="2" id="KW-0732">Signal</keyword>
<dbReference type="SUPFAM" id="SSF53474">
    <property type="entry name" value="alpha/beta-Hydrolases"/>
    <property type="match status" value="1"/>
</dbReference>